<dbReference type="AlphaFoldDB" id="A0AAN8W3H2"/>
<reference evidence="6 7" key="1">
    <citation type="submission" date="2023-12" db="EMBL/GenBank/DDBJ databases">
        <title>A high-quality genome assembly for Dillenia turbinata (Dilleniales).</title>
        <authorList>
            <person name="Chanderbali A."/>
        </authorList>
    </citation>
    <scope>NUCLEOTIDE SEQUENCE [LARGE SCALE GENOMIC DNA]</scope>
    <source>
        <strain evidence="6">LSX21</strain>
        <tissue evidence="6">Leaf</tissue>
    </source>
</reference>
<accession>A0AAN8W3H2</accession>
<evidence type="ECO:0000256" key="1">
    <source>
        <dbReference type="ARBA" id="ARBA00008668"/>
    </source>
</evidence>
<evidence type="ECO:0000256" key="5">
    <source>
        <dbReference type="SAM" id="SignalP"/>
    </source>
</evidence>
<evidence type="ECO:0000313" key="7">
    <source>
        <dbReference type="Proteomes" id="UP001370490"/>
    </source>
</evidence>
<dbReference type="InterPro" id="IPR036514">
    <property type="entry name" value="SGNH_hydro_sf"/>
</dbReference>
<dbReference type="GO" id="GO:0016788">
    <property type="term" value="F:hydrolase activity, acting on ester bonds"/>
    <property type="evidence" value="ECO:0007669"/>
    <property type="project" value="InterPro"/>
</dbReference>
<dbReference type="PANTHER" id="PTHR46020">
    <property type="entry name" value="OSJNBB0059K02.9 PROTEIN"/>
    <property type="match status" value="1"/>
</dbReference>
<dbReference type="GO" id="GO:0016042">
    <property type="term" value="P:lipid catabolic process"/>
    <property type="evidence" value="ECO:0007669"/>
    <property type="project" value="UniProtKB-KW"/>
</dbReference>
<keyword evidence="7" id="KW-1185">Reference proteome</keyword>
<dbReference type="InterPro" id="IPR001087">
    <property type="entry name" value="GDSL"/>
</dbReference>
<feature type="chain" id="PRO_5042810385" evidence="5">
    <location>
        <begin position="32"/>
        <end position="683"/>
    </location>
</feature>
<comment type="caution">
    <text evidence="6">The sequence shown here is derived from an EMBL/GenBank/DDBJ whole genome shotgun (WGS) entry which is preliminary data.</text>
</comment>
<keyword evidence="3" id="KW-0442">Lipid degradation</keyword>
<dbReference type="InterPro" id="IPR035669">
    <property type="entry name" value="SGNH_plant_lipase-like"/>
</dbReference>
<dbReference type="CDD" id="cd01837">
    <property type="entry name" value="SGNH_plant_lipase_like"/>
    <property type="match status" value="1"/>
</dbReference>
<keyword evidence="5" id="KW-0732">Signal</keyword>
<evidence type="ECO:0000313" key="6">
    <source>
        <dbReference type="EMBL" id="KAK6942619.1"/>
    </source>
</evidence>
<dbReference type="Proteomes" id="UP001370490">
    <property type="component" value="Unassembled WGS sequence"/>
</dbReference>
<evidence type="ECO:0000256" key="4">
    <source>
        <dbReference type="ARBA" id="ARBA00023098"/>
    </source>
</evidence>
<feature type="signal peptide" evidence="5">
    <location>
        <begin position="1"/>
        <end position="31"/>
    </location>
</feature>
<dbReference type="SUPFAM" id="SSF52266">
    <property type="entry name" value="SGNH hydrolase"/>
    <property type="match status" value="2"/>
</dbReference>
<evidence type="ECO:0000256" key="3">
    <source>
        <dbReference type="ARBA" id="ARBA00022963"/>
    </source>
</evidence>
<proteinExistence type="inferred from homology"/>
<dbReference type="Gene3D" id="3.40.50.1110">
    <property type="entry name" value="SGNH hydrolase"/>
    <property type="match status" value="2"/>
</dbReference>
<evidence type="ECO:0000256" key="2">
    <source>
        <dbReference type="ARBA" id="ARBA00022801"/>
    </source>
</evidence>
<dbReference type="PANTHER" id="PTHR46020:SF32">
    <property type="entry name" value="GDSL ESTERASE_LIPASE"/>
    <property type="match status" value="1"/>
</dbReference>
<protein>
    <submittedName>
        <fullName evidence="6">GDSL lipase/esterase</fullName>
    </submittedName>
</protein>
<name>A0AAN8W3H2_9MAGN</name>
<gene>
    <name evidence="6" type="ORF">RJ641_027996</name>
</gene>
<keyword evidence="4" id="KW-0443">Lipid metabolism</keyword>
<dbReference type="Pfam" id="PF00657">
    <property type="entry name" value="Lipase_GDSL"/>
    <property type="match status" value="2"/>
</dbReference>
<dbReference type="EMBL" id="JBAMMX010000004">
    <property type="protein sequence ID" value="KAK6942619.1"/>
    <property type="molecule type" value="Genomic_DNA"/>
</dbReference>
<comment type="similarity">
    <text evidence="1">Belongs to the 'GDSL' lipolytic enzyme family.</text>
</comment>
<sequence length="683" mass="75353">MAVVTSSVALAEKICWYCSLLIAVMLVSSRCCELMSEKSEIFEEQMEMTGWEWEGNDMKSNKGCDEIYVVREGETLQSISEKCGDPFIVEENPHIHDPDDVFPASGGVEGLSSSSHGFRPTKLFVFGDSYADTGNWNKTGAYSTSWKTPYGITYPGHPAGRFSDGRILTDRLAKYFRIKTPVPYELIKKGKHLKHGVNFAYGGTGVFDTSDPYPNMTTQIDYFQNLIHDSIYTKADIANSLVFVSLAGNDYSNYLSTHGLQGMQAFIVQVVNQLNIDIKRIYSLGVRRIVVSGLEPLGCLPTITYVNSFKSCNSTSNTLVQYHNSLLQQAVEKLKNETQDSSFVILDLYDSFTSILGLSSCTGTKVHPTKLFVFGDSYADTGNWNKTGPYSTSWKPPYGVTYPGKPAGRFSDGLIMTDYVAMFLGLKSPVPYRLSKKKRSWLKNGVNFAYGGAGVFDTLTPYPNVTTQIDYFQRLIDQSIYTKADIANSVALVSVAGNDYDTYITRNGPALGVPAFITEVINQLVIDLKRIRDIGVKKIAVTALQPLGCIPVITYTSSYKSCNATDNTAAIFHNKLLKLAVVKLRIESKGTSFVILDLYDSFTSIINKKGGHPGSSKFPTPLKPCCLGITSEYSCGAVDNKGAKLYTVCNDRSSAFFWDMFHPTQAGWKNAVSAMTATLKQLL</sequence>
<keyword evidence="2" id="KW-0378">Hydrolase</keyword>
<organism evidence="6 7">
    <name type="scientific">Dillenia turbinata</name>
    <dbReference type="NCBI Taxonomy" id="194707"/>
    <lineage>
        <taxon>Eukaryota</taxon>
        <taxon>Viridiplantae</taxon>
        <taxon>Streptophyta</taxon>
        <taxon>Embryophyta</taxon>
        <taxon>Tracheophyta</taxon>
        <taxon>Spermatophyta</taxon>
        <taxon>Magnoliopsida</taxon>
        <taxon>eudicotyledons</taxon>
        <taxon>Gunneridae</taxon>
        <taxon>Pentapetalae</taxon>
        <taxon>Dilleniales</taxon>
        <taxon>Dilleniaceae</taxon>
        <taxon>Dillenia</taxon>
    </lineage>
</organism>